<gene>
    <name evidence="5" type="ORF">ACFQ35_00035</name>
</gene>
<comment type="similarity">
    <text evidence="2">Belongs to the virb1 family.</text>
</comment>
<evidence type="ECO:0000256" key="2">
    <source>
        <dbReference type="ARBA" id="ARBA00009387"/>
    </source>
</evidence>
<dbReference type="RefSeq" id="WP_289388747.1">
    <property type="nucleotide sequence ID" value="NZ_JAUCBM010000018.1"/>
</dbReference>
<organism evidence="5 6">
    <name type="scientific">Pseudochrobactrum kiredjianiae</name>
    <dbReference type="NCBI Taxonomy" id="386305"/>
    <lineage>
        <taxon>Bacteria</taxon>
        <taxon>Pseudomonadati</taxon>
        <taxon>Pseudomonadota</taxon>
        <taxon>Alphaproteobacteria</taxon>
        <taxon>Hyphomicrobiales</taxon>
        <taxon>Brucellaceae</taxon>
        <taxon>Pseudochrobactrum</taxon>
    </lineage>
</organism>
<keyword evidence="6" id="KW-1185">Reference proteome</keyword>
<comment type="similarity">
    <text evidence="1">Belongs to the transglycosylase Slt family.</text>
</comment>
<sequence length="297" mass="32405">MMRTKVKMLLSCAALCTAFYAPACSAQSIDIAAFNDRSGTKNADKFKERWGASTSHEDNSNTGIISAYAPEALSTTWQNLPTLEQQKSGQIRGKNETDIAKKSHVIEQREINSATSAQQQSICGDSPFDAETIRKMVESAAQRHDVDEKFAAAIAWAESRFDRSRNSPKGARGAMQLMPPTAAQYGVKDICDPQDNIEAGVRHLRSLLDEFENPLLAAAAYNAGSSRIYEYQGIPPFKETVGYVAEVVNFMIDRPMPAKKSSSRKATNSVAAIDTPKDTGVVQVQKTGNFVGGVMHF</sequence>
<reference evidence="6" key="1">
    <citation type="journal article" date="2019" name="Int. J. Syst. Evol. Microbiol.">
        <title>The Global Catalogue of Microorganisms (GCM) 10K type strain sequencing project: providing services to taxonomists for standard genome sequencing and annotation.</title>
        <authorList>
            <consortium name="The Broad Institute Genomics Platform"/>
            <consortium name="The Broad Institute Genome Sequencing Center for Infectious Disease"/>
            <person name="Wu L."/>
            <person name="Ma J."/>
        </authorList>
    </citation>
    <scope>NUCLEOTIDE SEQUENCE [LARGE SCALE GENOMIC DNA]</scope>
    <source>
        <strain evidence="6">CCUG 49584</strain>
    </source>
</reference>
<dbReference type="EMBL" id="JBHTMA010000001">
    <property type="protein sequence ID" value="MFD1225577.1"/>
    <property type="molecule type" value="Genomic_DNA"/>
</dbReference>
<proteinExistence type="inferred from homology"/>
<dbReference type="Pfam" id="PF01464">
    <property type="entry name" value="SLT"/>
    <property type="match status" value="1"/>
</dbReference>
<feature type="signal peptide" evidence="3">
    <location>
        <begin position="1"/>
        <end position="23"/>
    </location>
</feature>
<protein>
    <submittedName>
        <fullName evidence="5">Lytic transglycosylase domain-containing protein</fullName>
    </submittedName>
</protein>
<keyword evidence="3" id="KW-0732">Signal</keyword>
<evidence type="ECO:0000256" key="3">
    <source>
        <dbReference type="SAM" id="SignalP"/>
    </source>
</evidence>
<dbReference type="Gene3D" id="1.10.530.10">
    <property type="match status" value="1"/>
</dbReference>
<evidence type="ECO:0000313" key="5">
    <source>
        <dbReference type="EMBL" id="MFD1225577.1"/>
    </source>
</evidence>
<feature type="domain" description="Transglycosylase SLT" evidence="4">
    <location>
        <begin position="136"/>
        <end position="233"/>
    </location>
</feature>
<feature type="chain" id="PRO_5046008015" evidence="3">
    <location>
        <begin position="24"/>
        <end position="297"/>
    </location>
</feature>
<evidence type="ECO:0000313" key="6">
    <source>
        <dbReference type="Proteomes" id="UP001597263"/>
    </source>
</evidence>
<dbReference type="PANTHER" id="PTHR37423">
    <property type="entry name" value="SOLUBLE LYTIC MUREIN TRANSGLYCOSYLASE-RELATED"/>
    <property type="match status" value="1"/>
</dbReference>
<dbReference type="PANTHER" id="PTHR37423:SF2">
    <property type="entry name" value="MEMBRANE-BOUND LYTIC MUREIN TRANSGLYCOSYLASE C"/>
    <property type="match status" value="1"/>
</dbReference>
<dbReference type="InterPro" id="IPR008258">
    <property type="entry name" value="Transglycosylase_SLT_dom_1"/>
</dbReference>
<accession>A0ABW3UYM5</accession>
<dbReference type="SUPFAM" id="SSF53955">
    <property type="entry name" value="Lysozyme-like"/>
    <property type="match status" value="1"/>
</dbReference>
<comment type="caution">
    <text evidence="5">The sequence shown here is derived from an EMBL/GenBank/DDBJ whole genome shotgun (WGS) entry which is preliminary data.</text>
</comment>
<evidence type="ECO:0000256" key="1">
    <source>
        <dbReference type="ARBA" id="ARBA00007734"/>
    </source>
</evidence>
<name>A0ABW3UYM5_9HYPH</name>
<dbReference type="Proteomes" id="UP001597263">
    <property type="component" value="Unassembled WGS sequence"/>
</dbReference>
<dbReference type="CDD" id="cd00254">
    <property type="entry name" value="LT-like"/>
    <property type="match status" value="1"/>
</dbReference>
<dbReference type="InterPro" id="IPR023346">
    <property type="entry name" value="Lysozyme-like_dom_sf"/>
</dbReference>
<evidence type="ECO:0000259" key="4">
    <source>
        <dbReference type="Pfam" id="PF01464"/>
    </source>
</evidence>